<proteinExistence type="predicted"/>
<dbReference type="InterPro" id="IPR019251">
    <property type="entry name" value="DUF2231_TM"/>
</dbReference>
<keyword evidence="1" id="KW-1133">Transmembrane helix</keyword>
<feature type="transmembrane region" description="Helical" evidence="1">
    <location>
        <begin position="115"/>
        <end position="135"/>
    </location>
</feature>
<reference evidence="3" key="1">
    <citation type="submission" date="2023-06" db="EMBL/GenBank/DDBJ databases">
        <title>Genomic of Parafulvivirga corallium.</title>
        <authorList>
            <person name="Wang G."/>
        </authorList>
    </citation>
    <scope>NUCLEOTIDE SEQUENCE</scope>
    <source>
        <strain evidence="3">BMA10</strain>
    </source>
</reference>
<dbReference type="Pfam" id="PF09990">
    <property type="entry name" value="DUF2231"/>
    <property type="match status" value="1"/>
</dbReference>
<feature type="transmembrane region" description="Helical" evidence="1">
    <location>
        <begin position="12"/>
        <end position="32"/>
    </location>
</feature>
<dbReference type="RefSeq" id="WP_346755384.1">
    <property type="nucleotide sequence ID" value="NZ_JAUJEA010000018.1"/>
</dbReference>
<keyword evidence="1" id="KW-0812">Transmembrane</keyword>
<evidence type="ECO:0000256" key="1">
    <source>
        <dbReference type="SAM" id="Phobius"/>
    </source>
</evidence>
<accession>A0ABT8KYD4</accession>
<dbReference type="EMBL" id="JAUJEA010000018">
    <property type="protein sequence ID" value="MDN5205363.1"/>
    <property type="molecule type" value="Genomic_DNA"/>
</dbReference>
<keyword evidence="1" id="KW-0472">Membrane</keyword>
<feature type="transmembrane region" description="Helical" evidence="1">
    <location>
        <begin position="85"/>
        <end position="103"/>
    </location>
</feature>
<name>A0ABT8KYD4_9BACT</name>
<organism evidence="3 4">
    <name type="scientific">Splendidivirga corallicola</name>
    <dbReference type="NCBI Taxonomy" id="3051826"/>
    <lineage>
        <taxon>Bacteria</taxon>
        <taxon>Pseudomonadati</taxon>
        <taxon>Bacteroidota</taxon>
        <taxon>Cytophagia</taxon>
        <taxon>Cytophagales</taxon>
        <taxon>Splendidivirgaceae</taxon>
        <taxon>Splendidivirga</taxon>
    </lineage>
</organism>
<comment type="caution">
    <text evidence="3">The sequence shown here is derived from an EMBL/GenBank/DDBJ whole genome shotgun (WGS) entry which is preliminary data.</text>
</comment>
<protein>
    <submittedName>
        <fullName evidence="3">DUF2231 domain-containing protein</fullName>
    </submittedName>
</protein>
<evidence type="ECO:0000259" key="2">
    <source>
        <dbReference type="Pfam" id="PF09990"/>
    </source>
</evidence>
<gene>
    <name evidence="3" type="ORF">QQ008_28520</name>
</gene>
<dbReference type="Proteomes" id="UP001172082">
    <property type="component" value="Unassembled WGS sequence"/>
</dbReference>
<feature type="transmembrane region" description="Helical" evidence="1">
    <location>
        <begin position="44"/>
        <end position="73"/>
    </location>
</feature>
<sequence length="149" mass="16575">MKEFFRGRFLGHPIHVMLIHFPSALLPISWLFDLMAFVNGDTNFAFAATYCLVAGVSGAILAAIFGAIDYLAISPEHKAWKIASYHALFNVVWLVGFVIMTGIKLKINAVEQQVSFLYLLVYGILLAGLFVTNYLGGELVLRHKIGQRN</sequence>
<evidence type="ECO:0000313" key="4">
    <source>
        <dbReference type="Proteomes" id="UP001172082"/>
    </source>
</evidence>
<keyword evidence="4" id="KW-1185">Reference proteome</keyword>
<evidence type="ECO:0000313" key="3">
    <source>
        <dbReference type="EMBL" id="MDN5205363.1"/>
    </source>
</evidence>
<feature type="domain" description="DUF2231" evidence="2">
    <location>
        <begin position="11"/>
        <end position="147"/>
    </location>
</feature>